<feature type="domain" description="Glycosyl hydrolase family 13 catalytic" evidence="2">
    <location>
        <begin position="170"/>
        <end position="564"/>
    </location>
</feature>
<evidence type="ECO:0000313" key="4">
    <source>
        <dbReference type="Proteomes" id="UP000095488"/>
    </source>
</evidence>
<dbReference type="RefSeq" id="WP_055258378.1">
    <property type="nucleotide sequence ID" value="NZ_CABIXL010000003.1"/>
</dbReference>
<gene>
    <name evidence="3" type="primary">pulA_3</name>
    <name evidence="3" type="ORF">ERS852473_01071</name>
</gene>
<keyword evidence="3" id="KW-0326">Glycosidase</keyword>
<dbReference type="Gene3D" id="3.20.20.80">
    <property type="entry name" value="Glycosidases"/>
    <property type="match status" value="1"/>
</dbReference>
<name>A0ABP2AT90_SARVE</name>
<dbReference type="InterPro" id="IPR004193">
    <property type="entry name" value="Glyco_hydro_13_N"/>
</dbReference>
<dbReference type="InterPro" id="IPR006047">
    <property type="entry name" value="GH13_cat_dom"/>
</dbReference>
<dbReference type="PANTHER" id="PTHR43002">
    <property type="entry name" value="GLYCOGEN DEBRANCHING ENZYME"/>
    <property type="match status" value="1"/>
</dbReference>
<evidence type="ECO:0000313" key="3">
    <source>
        <dbReference type="EMBL" id="CUN77861.1"/>
    </source>
</evidence>
<evidence type="ECO:0000259" key="2">
    <source>
        <dbReference type="SMART" id="SM00642"/>
    </source>
</evidence>
<keyword evidence="3" id="KW-0378">Hydrolase</keyword>
<accession>A0ABP2AT90</accession>
<dbReference type="Gene3D" id="2.60.40.10">
    <property type="entry name" value="Immunoglobulins"/>
    <property type="match status" value="1"/>
</dbReference>
<dbReference type="InterPro" id="IPR011840">
    <property type="entry name" value="PulA_typeI"/>
</dbReference>
<dbReference type="InterPro" id="IPR049117">
    <property type="entry name" value="pulA_all-beta"/>
</dbReference>
<proteinExistence type="inferred from homology"/>
<dbReference type="GO" id="GO:0051060">
    <property type="term" value="F:pullulanase activity"/>
    <property type="evidence" value="ECO:0007669"/>
    <property type="project" value="UniProtKB-EC"/>
</dbReference>
<evidence type="ECO:0000256" key="1">
    <source>
        <dbReference type="ARBA" id="ARBA00008061"/>
    </source>
</evidence>
<dbReference type="SMART" id="SM00642">
    <property type="entry name" value="Aamy"/>
    <property type="match status" value="1"/>
</dbReference>
<dbReference type="InterPro" id="IPR014756">
    <property type="entry name" value="Ig_E-set"/>
</dbReference>
<comment type="caution">
    <text evidence="3">The sequence shown here is derived from an EMBL/GenBank/DDBJ whole genome shotgun (WGS) entry which is preliminary data.</text>
</comment>
<dbReference type="Pfam" id="PF00128">
    <property type="entry name" value="Alpha-amylase"/>
    <property type="match status" value="1"/>
</dbReference>
<dbReference type="InterPro" id="IPR013783">
    <property type="entry name" value="Ig-like_fold"/>
</dbReference>
<protein>
    <submittedName>
        <fullName evidence="3">Pullulanase</fullName>
        <ecNumber evidence="3">3.2.1.41</ecNumber>
    </submittedName>
</protein>
<dbReference type="NCBIfam" id="TIGR02104">
    <property type="entry name" value="pulA_typeI"/>
    <property type="match status" value="1"/>
</dbReference>
<dbReference type="Gene3D" id="2.60.40.1180">
    <property type="entry name" value="Golgi alpha-mannosidase II"/>
    <property type="match status" value="1"/>
</dbReference>
<dbReference type="Pfam" id="PF02922">
    <property type="entry name" value="CBM_48"/>
    <property type="match status" value="1"/>
</dbReference>
<reference evidence="3 4" key="1">
    <citation type="submission" date="2015-09" db="EMBL/GenBank/DDBJ databases">
        <authorList>
            <consortium name="Pathogen Informatics"/>
            <person name="Wu L."/>
            <person name="Ma J."/>
        </authorList>
    </citation>
    <scope>NUCLEOTIDE SEQUENCE [LARGE SCALE GENOMIC DNA]</scope>
    <source>
        <strain evidence="3 4">2789STDY5834858</strain>
    </source>
</reference>
<dbReference type="EC" id="3.2.1.41" evidence="3"/>
<comment type="similarity">
    <text evidence="1">Belongs to the glycosyl hydrolase 13 family.</text>
</comment>
<dbReference type="SUPFAM" id="SSF51445">
    <property type="entry name" value="(Trans)glycosidases"/>
    <property type="match status" value="1"/>
</dbReference>
<dbReference type="CDD" id="cd02860">
    <property type="entry name" value="E_set_Pullulanase"/>
    <property type="match status" value="1"/>
</dbReference>
<dbReference type="SUPFAM" id="SSF81296">
    <property type="entry name" value="E set domains"/>
    <property type="match status" value="1"/>
</dbReference>
<dbReference type="InterPro" id="IPR013780">
    <property type="entry name" value="Glyco_hydro_b"/>
</dbReference>
<dbReference type="CDD" id="cd11341">
    <property type="entry name" value="AmyAc_Pullulanase_LD-like"/>
    <property type="match status" value="1"/>
</dbReference>
<dbReference type="Pfam" id="PF21653">
    <property type="entry name" value="pulA_all-beta"/>
    <property type="match status" value="1"/>
</dbReference>
<organism evidence="3 4">
    <name type="scientific">Sarcina ventriculi</name>
    <name type="common">Clostridium ventriculi</name>
    <dbReference type="NCBI Taxonomy" id="1267"/>
    <lineage>
        <taxon>Bacteria</taxon>
        <taxon>Bacillati</taxon>
        <taxon>Bacillota</taxon>
        <taxon>Clostridia</taxon>
        <taxon>Eubacteriales</taxon>
        <taxon>Clostridiaceae</taxon>
        <taxon>Sarcina</taxon>
    </lineage>
</organism>
<keyword evidence="4" id="KW-1185">Reference proteome</keyword>
<dbReference type="InterPro" id="IPR017853">
    <property type="entry name" value="GH"/>
</dbReference>
<sequence>MQVTLGSESFKNLYHYDGQLGSICSKDSTKFVLWSPTAKSVKLALFDTGDYNLEKSPKEVISMIKGEKGTWYYETNVNLNGTYYTYLVNNICNEKEVTDPYAKAVGVNGRRAMVIDLNETNPKGWEKDIKPELIDVIDSIIYEMHIRDFTIDESSGISLEIKGKYNGVWQRGTTLFGNGDIKTGVDHLVELGITHLHLLPTFDYMSIDETKLDNPQYNWGYDPQNYNVPEGSYSTNPYEAKIRIEEFKEMIMELHKVGIRVVMDVVYNHTAATDNSNLNLAVPNYYYRQNSKGCFSNGSGCGNELASERSMVRKMIVDSVIFWASEYHIDGFRFDLMGLHDITTMTKIREELNKIDESIIVYGEGWTGGDSPLLDSEKSTKLNTIKYGDLQIAAFSDEMRDGIRGHVFENSVPGFVNGYKGVEEMIKFGIVASVKHDQIKYGINPSPYEGYSVTFWANKPYQTINYASAHDNLTLWDKLQTTNKHQEDDDLKAMNKMSAAIVLTSQGIPFFQGGEEILRTKQYSDGSFEENSYNKPDSINAIDWKRKETYSDVFNYYKGLIKLRKSHKAFRMNSDTNIQKGINFLEKGINFTSDNVVAYTIDGNVVNDAWKSIVVIFNANNEGVQVTIPKKDWVIVVNRESAGIKNLGEINGDKVIVPKNTSYVLVDKKSFENK</sequence>
<dbReference type="EMBL" id="CYZR01000003">
    <property type="protein sequence ID" value="CUN77861.1"/>
    <property type="molecule type" value="Genomic_DNA"/>
</dbReference>
<dbReference type="Proteomes" id="UP000095488">
    <property type="component" value="Unassembled WGS sequence"/>
</dbReference>